<dbReference type="Pfam" id="PF17917">
    <property type="entry name" value="RT_RNaseH"/>
    <property type="match status" value="1"/>
</dbReference>
<dbReference type="InterPro" id="IPR012337">
    <property type="entry name" value="RNaseH-like_sf"/>
</dbReference>
<dbReference type="CDD" id="cd04481">
    <property type="entry name" value="RPA1_DBD_B_like"/>
    <property type="match status" value="1"/>
</dbReference>
<dbReference type="InterPro" id="IPR036397">
    <property type="entry name" value="RNaseH_sf"/>
</dbReference>
<evidence type="ECO:0000256" key="5">
    <source>
        <dbReference type="ARBA" id="ARBA00022759"/>
    </source>
</evidence>
<dbReference type="Gene3D" id="2.40.50.140">
    <property type="entry name" value="Nucleic acid-binding proteins"/>
    <property type="match status" value="3"/>
</dbReference>
<keyword evidence="3" id="KW-0548">Nucleotidyltransferase</keyword>
<dbReference type="GO" id="GO:0003677">
    <property type="term" value="F:DNA binding"/>
    <property type="evidence" value="ECO:0007669"/>
    <property type="project" value="UniProtKB-KW"/>
</dbReference>
<keyword evidence="7" id="KW-0695">RNA-directed DNA polymerase</keyword>
<dbReference type="GO" id="GO:0003964">
    <property type="term" value="F:RNA-directed DNA polymerase activity"/>
    <property type="evidence" value="ECO:0007669"/>
    <property type="project" value="UniProtKB-KW"/>
</dbReference>
<feature type="domain" description="Reverse transcriptase" evidence="10">
    <location>
        <begin position="898"/>
        <end position="1075"/>
    </location>
</feature>
<dbReference type="EC" id="2.7.7.49" evidence="1"/>
<dbReference type="FunFam" id="3.10.20.370:FF:000001">
    <property type="entry name" value="Retrovirus-related Pol polyprotein from transposon 17.6-like protein"/>
    <property type="match status" value="1"/>
</dbReference>
<dbReference type="PANTHER" id="PTHR35046:SF18">
    <property type="entry name" value="RNA-DIRECTED DNA POLYMERASE"/>
    <property type="match status" value="1"/>
</dbReference>
<dbReference type="EMBL" id="CAADRP010001852">
    <property type="protein sequence ID" value="VFU54714.1"/>
    <property type="molecule type" value="Genomic_DNA"/>
</dbReference>
<dbReference type="PROSITE" id="PS50878">
    <property type="entry name" value="RT_POL"/>
    <property type="match status" value="1"/>
</dbReference>
<accession>A0A6N2N1N1</accession>
<dbReference type="CDD" id="cd09274">
    <property type="entry name" value="RNase_HI_RT_Ty3"/>
    <property type="match status" value="1"/>
</dbReference>
<name>A0A6N2N1N1_SALVM</name>
<evidence type="ECO:0000313" key="12">
    <source>
        <dbReference type="EMBL" id="VFU54714.1"/>
    </source>
</evidence>
<dbReference type="SUPFAM" id="SSF50249">
    <property type="entry name" value="Nucleic acid-binding proteins"/>
    <property type="match status" value="1"/>
</dbReference>
<keyword evidence="5" id="KW-0255">Endonuclease</keyword>
<dbReference type="InterPro" id="IPR001584">
    <property type="entry name" value="Integrase_cat-core"/>
</dbReference>
<dbReference type="Gene3D" id="1.10.340.70">
    <property type="match status" value="1"/>
</dbReference>
<dbReference type="Pfam" id="PF24626">
    <property type="entry name" value="SH3_Tf2-1"/>
    <property type="match status" value="1"/>
</dbReference>
<dbReference type="Gene3D" id="3.30.70.270">
    <property type="match status" value="2"/>
</dbReference>
<dbReference type="PANTHER" id="PTHR35046">
    <property type="entry name" value="ZINC KNUCKLE (CCHC-TYPE) FAMILY PROTEIN"/>
    <property type="match status" value="1"/>
</dbReference>
<dbReference type="InterPro" id="IPR056924">
    <property type="entry name" value="SH3_Tf2-1"/>
</dbReference>
<evidence type="ECO:0000259" key="10">
    <source>
        <dbReference type="PROSITE" id="PS50878"/>
    </source>
</evidence>
<dbReference type="CDD" id="cd01647">
    <property type="entry name" value="RT_LTR"/>
    <property type="match status" value="1"/>
</dbReference>
<feature type="region of interest" description="Disordered" evidence="9">
    <location>
        <begin position="352"/>
        <end position="384"/>
    </location>
</feature>
<dbReference type="PROSITE" id="PS50994">
    <property type="entry name" value="INTEGRASE"/>
    <property type="match status" value="1"/>
</dbReference>
<evidence type="ECO:0000256" key="2">
    <source>
        <dbReference type="ARBA" id="ARBA00022679"/>
    </source>
</evidence>
<evidence type="ECO:0000256" key="1">
    <source>
        <dbReference type="ARBA" id="ARBA00012493"/>
    </source>
</evidence>
<keyword evidence="2" id="KW-0808">Transferase</keyword>
<dbReference type="Pfam" id="PF03732">
    <property type="entry name" value="Retrotrans_gag"/>
    <property type="match status" value="1"/>
</dbReference>
<dbReference type="InterPro" id="IPR000477">
    <property type="entry name" value="RT_dom"/>
</dbReference>
<dbReference type="InterPro" id="IPR041373">
    <property type="entry name" value="RT_RNaseH"/>
</dbReference>
<dbReference type="InterPro" id="IPR041588">
    <property type="entry name" value="Integrase_H2C2"/>
</dbReference>
<dbReference type="SUPFAM" id="SSF56672">
    <property type="entry name" value="DNA/RNA polymerases"/>
    <property type="match status" value="1"/>
</dbReference>
<dbReference type="Gene3D" id="3.30.420.10">
    <property type="entry name" value="Ribonuclease H-like superfamily/Ribonuclease H"/>
    <property type="match status" value="1"/>
</dbReference>
<reference evidence="12" key="1">
    <citation type="submission" date="2019-03" db="EMBL/GenBank/DDBJ databases">
        <authorList>
            <person name="Mank J."/>
            <person name="Almeida P."/>
        </authorList>
    </citation>
    <scope>NUCLEOTIDE SEQUENCE</scope>
    <source>
        <strain evidence="12">78183</strain>
    </source>
</reference>
<dbReference type="InterPro" id="IPR012340">
    <property type="entry name" value="NA-bd_OB-fold"/>
</dbReference>
<dbReference type="GO" id="GO:0015074">
    <property type="term" value="P:DNA integration"/>
    <property type="evidence" value="ECO:0007669"/>
    <property type="project" value="InterPro"/>
</dbReference>
<dbReference type="Gene3D" id="2.40.70.10">
    <property type="entry name" value="Acid Proteases"/>
    <property type="match status" value="1"/>
</dbReference>
<evidence type="ECO:0000256" key="8">
    <source>
        <dbReference type="ARBA" id="ARBA00023125"/>
    </source>
</evidence>
<dbReference type="Gene3D" id="3.10.20.370">
    <property type="match status" value="1"/>
</dbReference>
<feature type="compositionally biased region" description="Polar residues" evidence="9">
    <location>
        <begin position="579"/>
        <end position="590"/>
    </location>
</feature>
<feature type="domain" description="Integrase catalytic" evidence="11">
    <location>
        <begin position="1386"/>
        <end position="1544"/>
    </location>
</feature>
<dbReference type="InterPro" id="IPR031657">
    <property type="entry name" value="REPA_OB_2"/>
</dbReference>
<dbReference type="CDD" id="cd00303">
    <property type="entry name" value="retropepsin_like"/>
    <property type="match status" value="1"/>
</dbReference>
<dbReference type="GO" id="GO:0004519">
    <property type="term" value="F:endonuclease activity"/>
    <property type="evidence" value="ECO:0007669"/>
    <property type="project" value="UniProtKB-KW"/>
</dbReference>
<dbReference type="FunFam" id="3.30.70.270:FF:000020">
    <property type="entry name" value="Transposon Tf2-6 polyprotein-like Protein"/>
    <property type="match status" value="1"/>
</dbReference>
<dbReference type="GO" id="GO:0016787">
    <property type="term" value="F:hydrolase activity"/>
    <property type="evidence" value="ECO:0007669"/>
    <property type="project" value="UniProtKB-KW"/>
</dbReference>
<evidence type="ECO:0000256" key="6">
    <source>
        <dbReference type="ARBA" id="ARBA00022801"/>
    </source>
</evidence>
<evidence type="ECO:0000259" key="11">
    <source>
        <dbReference type="PROSITE" id="PS50994"/>
    </source>
</evidence>
<gene>
    <name evidence="12" type="ORF">SVIM_LOCUS384334</name>
</gene>
<keyword evidence="8" id="KW-0238">DNA-binding</keyword>
<keyword evidence="4" id="KW-0540">Nuclease</keyword>
<feature type="region of interest" description="Disordered" evidence="9">
    <location>
        <begin position="571"/>
        <end position="595"/>
    </location>
</feature>
<dbReference type="InterPro" id="IPR021109">
    <property type="entry name" value="Peptidase_aspartic_dom_sf"/>
</dbReference>
<evidence type="ECO:0000256" key="9">
    <source>
        <dbReference type="SAM" id="MobiDB-lite"/>
    </source>
</evidence>
<dbReference type="SUPFAM" id="SSF53098">
    <property type="entry name" value="Ribonuclease H-like"/>
    <property type="match status" value="1"/>
</dbReference>
<dbReference type="InterPro" id="IPR043128">
    <property type="entry name" value="Rev_trsase/Diguanyl_cyclase"/>
</dbReference>
<dbReference type="Pfam" id="PF17921">
    <property type="entry name" value="Integrase_H2C2"/>
    <property type="match status" value="1"/>
</dbReference>
<dbReference type="InterPro" id="IPR043502">
    <property type="entry name" value="DNA/RNA_pol_sf"/>
</dbReference>
<dbReference type="InterPro" id="IPR005162">
    <property type="entry name" value="Retrotrans_gag_dom"/>
</dbReference>
<protein>
    <recommendedName>
        <fullName evidence="1">RNA-directed DNA polymerase</fullName>
        <ecNumber evidence="1">2.7.7.49</ecNumber>
    </recommendedName>
</protein>
<proteinExistence type="predicted"/>
<dbReference type="Gene3D" id="3.10.10.10">
    <property type="entry name" value="HIV Type 1 Reverse Transcriptase, subunit A, domain 1"/>
    <property type="match status" value="1"/>
</dbReference>
<dbReference type="Pfam" id="PF16900">
    <property type="entry name" value="REPA_OB_2"/>
    <property type="match status" value="1"/>
</dbReference>
<organism evidence="12">
    <name type="scientific">Salix viminalis</name>
    <name type="common">Common osier</name>
    <name type="synonym">Basket willow</name>
    <dbReference type="NCBI Taxonomy" id="40686"/>
    <lineage>
        <taxon>Eukaryota</taxon>
        <taxon>Viridiplantae</taxon>
        <taxon>Streptophyta</taxon>
        <taxon>Embryophyta</taxon>
        <taxon>Tracheophyta</taxon>
        <taxon>Spermatophyta</taxon>
        <taxon>Magnoliopsida</taxon>
        <taxon>eudicotyledons</taxon>
        <taxon>Gunneridae</taxon>
        <taxon>Pentapetalae</taxon>
        <taxon>rosids</taxon>
        <taxon>fabids</taxon>
        <taxon>Malpighiales</taxon>
        <taxon>Salicaceae</taxon>
        <taxon>Saliceae</taxon>
        <taxon>Salix</taxon>
    </lineage>
</organism>
<keyword evidence="6" id="KW-0378">Hydrolase</keyword>
<dbReference type="Pfam" id="PF00078">
    <property type="entry name" value="RVT_1"/>
    <property type="match status" value="1"/>
</dbReference>
<evidence type="ECO:0000256" key="7">
    <source>
        <dbReference type="ARBA" id="ARBA00022918"/>
    </source>
</evidence>
<feature type="region of interest" description="Disordered" evidence="9">
    <location>
        <begin position="1871"/>
        <end position="1892"/>
    </location>
</feature>
<sequence>MAVPLKNIKKYLFYPLIQAKVCRVWIPMQNGHTSSFNCLLVDHQGGAIQGSSKARDVEFFNLNIIEGCYIEIKDFYTYENRAANVVVDHEAIIDLKSDTKIVHLDSVKHDVPRYHFNLTDFAHVVTKGKGSRILTDVLGRLKAIQPIEKILVQGHRLEDKKEFIIENKGEDLRVTLWGDIARSFDDNIVNAEESPIIIVLAGFRVTEFRGATNLTGTAASLWYFNPNIPEVLPYKQLLCTNSDAAVDQLALDYLEKWDSKPSKWRRLSCFPRNTIRVELFPLNLDVFLDQASAISVGIRAWLVRDDFIMPPRRRQAQVPVDVAIERDRMAQLEQQVEQLTAQLAAARANQNQYQALNPDTSSDGVEEDPRPRRGQRAPLADDRAEDRVEDFRRWESGMRTEVLEFCGSMQPEEFLEWLGVAEDILEFKRVPANERVALVATRFRGRAAAWWQQCKLARNRAGKPKLVDWEKMKRKLRTEFLPHNFARLMYQRLQNLRQGIRSVDEYTTEFYELLVRNDIEESQDQLVSRYCGGLRTQILDMVNLFDPMTVTEAHQRALQLEKTLARKSGNGPLSGFGSGLNNRNRTTVGSSPGHRLAECPKPAKRVLFIDPEEFNEEDAEIVDETQAGEEEATEDFVDGDTGTMLMVRRTCLAPRTEEKEWLRNNIFQSTCTILGKVCRFVIDGGSCENIVSVEAVKKLGVKTEKHPKPYRLAWLQKGGEVTVSQRALMAFSIGTNYKDQMWCDVVEMDACHLLLGRSWQYDRKVYHDGFKNTYSFVFNDKKIVLLPGKPTEKIQTHGDNTNLLSYAKFELEVKEADTVFVLLGKETQADMEVPSEAAPLISEFADVFPEDLPQGLPPLRDIQHHIDLEPGAMLPNKPHYRMSPTEHEELRRQVEELQAKGHIRESLSPCAVPALLIPKKDGTWRMCVDSRAINKITVRYRFPIPRLDDLLDQLSGAHVFTKLDLKSGYHQIRMTDEWKTAFKTREGLYEWLVMPFGLSNAPSTFMRVMNQALRPFIGKFVVVYFDDILIYSANPELHFEHIREVLSVLRREKFIAAAKKCVFMTLRVLFLGYIISGEGLQVDEAKIDAVRQWPRPKTITEVRSFHGLASFYRRFIPHFSSIMAPITECMKGVKFQWTPEAEEGFRQIKEKLTTAPILILPDFSQPFELHSDASKVGIGAVLSQGGKPVAYFSEKLSGSRARYSTYDMEFYAVVQAVKHWRHYLFHREFVLFTDHDSLRHLHSQEKISSRHASWSAYLQQFTFVLKHKAGVTNRVADALSRRTNLLSTMTVQVPGFNSFQELFDSDPHFSEIMATVRGGRNSEFVLVDGFLFRGNQLCIPDCSLRLHIIRELHGEGHVGRDRTLQLVKASYYWPTIRKEVERPLPIPNQPWTDLSMDFVLGLPRTQRGCDSIYVVVDRFSKMFHFIPCKKTTDAVKVAQLFFREIYRLHVRIIVSDRDTRFLSHFWRCLWKMVNTRLDFSSAYHPQTDGQTEVVNRSLGDLLRCLVGDNVRSWDLKLSQAEFAHNHAVNRSTGFSPFQVVYSLVPRSPIDLIPLPSKTRIHGKAEDFVQGLQETHKQVQDNLLQSVEKYKLAADKKRRHLEFEVGDFVWAVLTKDRFAVGEYNKLAAKKVGPLEIVEKINPNAYRLKLPSHIRTHDVFNVKHLMPFHGDSSDEDTTINSRSNFFQQGENDAAVDQLALDYLEKWDSKPSNFKVNCIVTDGKDVTNFFLSGKTAENFFNASAHHLVYDKKFVDPYTIPPQLTQVLNKMKIFQLRFGAYKSTINRCGIFVTNVFDEGIKQSSEIQSEQFGVGSSTTPTTITIEDSSIVQADTLTPITPLDSTPPSQHQEHSYHLKAKKRLDFTDPHSEKIHLKQKSIILDEEDEPPTKRNKDNLSPPSEVVLWITWDLPI</sequence>
<evidence type="ECO:0000256" key="3">
    <source>
        <dbReference type="ARBA" id="ARBA00022695"/>
    </source>
</evidence>
<evidence type="ECO:0000256" key="4">
    <source>
        <dbReference type="ARBA" id="ARBA00022722"/>
    </source>
</evidence>